<comment type="caution">
    <text evidence="3">The sequence shown here is derived from an EMBL/GenBank/DDBJ whole genome shotgun (WGS) entry which is preliminary data.</text>
</comment>
<dbReference type="PANTHER" id="PTHR30136:SF35">
    <property type="entry name" value="HTH-TYPE TRANSCRIPTIONAL REGULATOR RV1719"/>
    <property type="match status" value="1"/>
</dbReference>
<dbReference type="Proteomes" id="UP001297272">
    <property type="component" value="Unassembled WGS sequence"/>
</dbReference>
<evidence type="ECO:0000313" key="4">
    <source>
        <dbReference type="Proteomes" id="UP001297272"/>
    </source>
</evidence>
<dbReference type="PROSITE" id="PS51078">
    <property type="entry name" value="ICLR_ED"/>
    <property type="match status" value="1"/>
</dbReference>
<evidence type="ECO:0000259" key="2">
    <source>
        <dbReference type="PROSITE" id="PS51078"/>
    </source>
</evidence>
<dbReference type="InterPro" id="IPR050707">
    <property type="entry name" value="HTH_MetabolicPath_Reg"/>
</dbReference>
<feature type="domain" description="IclR-ED" evidence="2">
    <location>
        <begin position="1"/>
        <end position="174"/>
    </location>
</feature>
<dbReference type="InterPro" id="IPR014757">
    <property type="entry name" value="Tscrpt_reg_IclR_C"/>
</dbReference>
<feature type="region of interest" description="Disordered" evidence="1">
    <location>
        <begin position="108"/>
        <end position="127"/>
    </location>
</feature>
<dbReference type="Pfam" id="PF01614">
    <property type="entry name" value="IclR_C"/>
    <property type="match status" value="1"/>
</dbReference>
<dbReference type="PANTHER" id="PTHR30136">
    <property type="entry name" value="HELIX-TURN-HELIX TRANSCRIPTIONAL REGULATOR, ICLR FAMILY"/>
    <property type="match status" value="1"/>
</dbReference>
<evidence type="ECO:0000313" key="3">
    <source>
        <dbReference type="EMBL" id="MBS9719711.1"/>
    </source>
</evidence>
<dbReference type="SUPFAM" id="SSF55781">
    <property type="entry name" value="GAF domain-like"/>
    <property type="match status" value="1"/>
</dbReference>
<evidence type="ECO:0000256" key="1">
    <source>
        <dbReference type="SAM" id="MobiDB-lite"/>
    </source>
</evidence>
<sequence length="174" mass="19124">MLGHEVVLLQHFDRGRAHHAVGGHTGYITVFDGQQMCVLRMVRGSSPIAIATTPGYRAWPHATSNGRAMLALLSEEEWRLRVPDELPVFSKSTPATHGELKERVEQIRQTGRSSSVDDSYEGVSSQGIALRDPDSHEVIGVAISYPSALSTPELKTRIAALLDDMKKDLSRHIS</sequence>
<protein>
    <recommendedName>
        <fullName evidence="2">IclR-ED domain-containing protein</fullName>
    </recommendedName>
</protein>
<organism evidence="3 4">
    <name type="scientific">Tianweitania aestuarii</name>
    <dbReference type="NCBI Taxonomy" id="2814886"/>
    <lineage>
        <taxon>Bacteria</taxon>
        <taxon>Pseudomonadati</taxon>
        <taxon>Pseudomonadota</taxon>
        <taxon>Alphaproteobacteria</taxon>
        <taxon>Hyphomicrobiales</taxon>
        <taxon>Phyllobacteriaceae</taxon>
        <taxon>Tianweitania</taxon>
    </lineage>
</organism>
<keyword evidence="4" id="KW-1185">Reference proteome</keyword>
<reference evidence="3 4" key="1">
    <citation type="submission" date="2021-03" db="EMBL/GenBank/DDBJ databases">
        <title>Tianweitania aestuarii sp. nov., isolated from a tidal flat.</title>
        <authorList>
            <person name="Park S."/>
            <person name="Yoon J.-H."/>
        </authorList>
    </citation>
    <scope>NUCLEOTIDE SEQUENCE [LARGE SCALE GENOMIC DNA]</scope>
    <source>
        <strain evidence="3 4">BSSL-BM11</strain>
    </source>
</reference>
<dbReference type="Gene3D" id="3.30.450.40">
    <property type="match status" value="1"/>
</dbReference>
<name>A0ABS5RRR8_9HYPH</name>
<proteinExistence type="predicted"/>
<dbReference type="InterPro" id="IPR029016">
    <property type="entry name" value="GAF-like_dom_sf"/>
</dbReference>
<gene>
    <name evidence="3" type="ORF">JYU29_03310</name>
</gene>
<accession>A0ABS5RRR8</accession>
<dbReference type="EMBL" id="JAFMNX010000001">
    <property type="protein sequence ID" value="MBS9719711.1"/>
    <property type="molecule type" value="Genomic_DNA"/>
</dbReference>
<dbReference type="RefSeq" id="WP_213983325.1">
    <property type="nucleotide sequence ID" value="NZ_JAFMNX010000001.1"/>
</dbReference>